<accession>A0A0A9A2B6</accession>
<feature type="chain" id="PRO_5002042510" evidence="1">
    <location>
        <begin position="18"/>
        <end position="36"/>
    </location>
</feature>
<keyword evidence="1" id="KW-0732">Signal</keyword>
<organism evidence="2">
    <name type="scientific">Arundo donax</name>
    <name type="common">Giant reed</name>
    <name type="synonym">Donax arundinaceus</name>
    <dbReference type="NCBI Taxonomy" id="35708"/>
    <lineage>
        <taxon>Eukaryota</taxon>
        <taxon>Viridiplantae</taxon>
        <taxon>Streptophyta</taxon>
        <taxon>Embryophyta</taxon>
        <taxon>Tracheophyta</taxon>
        <taxon>Spermatophyta</taxon>
        <taxon>Magnoliopsida</taxon>
        <taxon>Liliopsida</taxon>
        <taxon>Poales</taxon>
        <taxon>Poaceae</taxon>
        <taxon>PACMAD clade</taxon>
        <taxon>Arundinoideae</taxon>
        <taxon>Arundineae</taxon>
        <taxon>Arundo</taxon>
    </lineage>
</organism>
<evidence type="ECO:0000313" key="2">
    <source>
        <dbReference type="EMBL" id="JAD41187.1"/>
    </source>
</evidence>
<name>A0A0A9A2B6_ARUDO</name>
<reference evidence="2" key="1">
    <citation type="submission" date="2014-09" db="EMBL/GenBank/DDBJ databases">
        <authorList>
            <person name="Magalhaes I.L.F."/>
            <person name="Oliveira U."/>
            <person name="Santos F.R."/>
            <person name="Vidigal T.H.D.A."/>
            <person name="Brescovit A.D."/>
            <person name="Santos A.J."/>
        </authorList>
    </citation>
    <scope>NUCLEOTIDE SEQUENCE</scope>
    <source>
        <tissue evidence="2">Shoot tissue taken approximately 20 cm above the soil surface</tissue>
    </source>
</reference>
<dbReference type="EMBL" id="GBRH01256708">
    <property type="protein sequence ID" value="JAD41187.1"/>
    <property type="molecule type" value="Transcribed_RNA"/>
</dbReference>
<feature type="signal peptide" evidence="1">
    <location>
        <begin position="1"/>
        <end position="17"/>
    </location>
</feature>
<proteinExistence type="predicted"/>
<dbReference type="AlphaFoldDB" id="A0A0A9A2B6"/>
<reference evidence="2" key="2">
    <citation type="journal article" date="2015" name="Data Brief">
        <title>Shoot transcriptome of the giant reed, Arundo donax.</title>
        <authorList>
            <person name="Barrero R.A."/>
            <person name="Guerrero F.D."/>
            <person name="Moolhuijzen P."/>
            <person name="Goolsby J.A."/>
            <person name="Tidwell J."/>
            <person name="Bellgard S.E."/>
            <person name="Bellgard M.I."/>
        </authorList>
    </citation>
    <scope>NUCLEOTIDE SEQUENCE</scope>
    <source>
        <tissue evidence="2">Shoot tissue taken approximately 20 cm above the soil surface</tissue>
    </source>
</reference>
<sequence>MLLLLVSLQFLLVDCHGQFRPLADLLGAPRDHQMQK</sequence>
<protein>
    <submittedName>
        <fullName evidence="2">Uncharacterized protein</fullName>
    </submittedName>
</protein>
<evidence type="ECO:0000256" key="1">
    <source>
        <dbReference type="SAM" id="SignalP"/>
    </source>
</evidence>